<dbReference type="Proteomes" id="UP000292082">
    <property type="component" value="Unassembled WGS sequence"/>
</dbReference>
<name>A0A4Q9PWU9_9APHY</name>
<evidence type="ECO:0000313" key="3">
    <source>
        <dbReference type="Proteomes" id="UP000292082"/>
    </source>
</evidence>
<evidence type="ECO:0000313" key="2">
    <source>
        <dbReference type="EMBL" id="TBU58990.1"/>
    </source>
</evidence>
<dbReference type="AlphaFoldDB" id="A0A4Q9PWU9"/>
<sequence length="208" mass="22781">MASASLIWCNISMPYARPPHSFYRLSSLGVGLGPTCSVVKGSLAPPARRKSRQEIDIHTRSGIGTAGCYEPCAGVHAALLQMCGCRYLAPHPHCTFPAFLPPVDPCLLGQATPIRASNSVCAAPPNERAAPGLRFRDESNARRSTPRRCLNPRPLATNYGRHQRARSVARPYLIQQNTYMTYPIQQNTHRRTPGTSQQPTQSETCQGD</sequence>
<gene>
    <name evidence="2" type="ORF">BD310DRAFT_434693</name>
</gene>
<dbReference type="EMBL" id="ML145118">
    <property type="protein sequence ID" value="TBU58990.1"/>
    <property type="molecule type" value="Genomic_DNA"/>
</dbReference>
<feature type="region of interest" description="Disordered" evidence="1">
    <location>
        <begin position="128"/>
        <end position="157"/>
    </location>
</feature>
<organism evidence="2 3">
    <name type="scientific">Dichomitus squalens</name>
    <dbReference type="NCBI Taxonomy" id="114155"/>
    <lineage>
        <taxon>Eukaryota</taxon>
        <taxon>Fungi</taxon>
        <taxon>Dikarya</taxon>
        <taxon>Basidiomycota</taxon>
        <taxon>Agaricomycotina</taxon>
        <taxon>Agaricomycetes</taxon>
        <taxon>Polyporales</taxon>
        <taxon>Polyporaceae</taxon>
        <taxon>Dichomitus</taxon>
    </lineage>
</organism>
<accession>A0A4Q9PWU9</accession>
<feature type="region of interest" description="Disordered" evidence="1">
    <location>
        <begin position="188"/>
        <end position="208"/>
    </location>
</feature>
<keyword evidence="3" id="KW-1185">Reference proteome</keyword>
<reference evidence="2 3" key="1">
    <citation type="submission" date="2019-01" db="EMBL/GenBank/DDBJ databases">
        <title>Draft genome sequences of three monokaryotic isolates of the white-rot basidiomycete fungus Dichomitus squalens.</title>
        <authorList>
            <consortium name="DOE Joint Genome Institute"/>
            <person name="Lopez S.C."/>
            <person name="Andreopoulos B."/>
            <person name="Pangilinan J."/>
            <person name="Lipzen A."/>
            <person name="Riley R."/>
            <person name="Ahrendt S."/>
            <person name="Ng V."/>
            <person name="Barry K."/>
            <person name="Daum C."/>
            <person name="Grigoriev I.V."/>
            <person name="Hilden K.S."/>
            <person name="Makela M.R."/>
            <person name="de Vries R.P."/>
        </authorList>
    </citation>
    <scope>NUCLEOTIDE SEQUENCE [LARGE SCALE GENOMIC DNA]</scope>
    <source>
        <strain evidence="2 3">CBS 464.89</strain>
    </source>
</reference>
<protein>
    <submittedName>
        <fullName evidence="2">Uncharacterized protein</fullName>
    </submittedName>
</protein>
<evidence type="ECO:0000256" key="1">
    <source>
        <dbReference type="SAM" id="MobiDB-lite"/>
    </source>
</evidence>
<proteinExistence type="predicted"/>